<dbReference type="AlphaFoldDB" id="A0A2T7T603"/>
<dbReference type="EMBL" id="AZSP01000185">
    <property type="protein sequence ID" value="PVE10603.1"/>
    <property type="molecule type" value="Genomic_DNA"/>
</dbReference>
<name>A0A2T7T603_9ACTN</name>
<evidence type="ECO:0000313" key="2">
    <source>
        <dbReference type="EMBL" id="PVE10603.1"/>
    </source>
</evidence>
<dbReference type="Gene3D" id="3.40.50.2300">
    <property type="match status" value="2"/>
</dbReference>
<protein>
    <submittedName>
        <fullName evidence="2">Branched-chain amino acid ABC transporter substrate-binding protein</fullName>
    </submittedName>
</protein>
<evidence type="ECO:0000313" key="3">
    <source>
        <dbReference type="Proteomes" id="UP000245992"/>
    </source>
</evidence>
<dbReference type="Proteomes" id="UP000245992">
    <property type="component" value="Unassembled WGS sequence"/>
</dbReference>
<dbReference type="STRING" id="1440053.GCA_000718095_06662"/>
<keyword evidence="1" id="KW-1133">Transmembrane helix</keyword>
<feature type="transmembrane region" description="Helical" evidence="1">
    <location>
        <begin position="12"/>
        <end position="35"/>
    </location>
</feature>
<dbReference type="SUPFAM" id="SSF53822">
    <property type="entry name" value="Periplasmic binding protein-like I"/>
    <property type="match status" value="1"/>
</dbReference>
<keyword evidence="1" id="KW-0472">Membrane</keyword>
<gene>
    <name evidence="2" type="ORF">Y717_27825</name>
</gene>
<evidence type="ECO:0000256" key="1">
    <source>
        <dbReference type="SAM" id="Phobius"/>
    </source>
</evidence>
<sequence>MSGMRRLEWPLHIVRRVVIGVVVLAVLAVAIPLGIRWIGDVRARCDDGVVKRGENKECVGVTDGSYHFAGHLAAVVKKIKEENDKVSKEAEEGEPYVSVAYLTSFTLTNDDSNSEDSVRHELEGAYLAQYRHNRGDLASSPKIRLLIANTGSSSAHWNYTVDELIDRMDSADKLVAVTGLGPSTDPNLEALRKLSKSGLATVASTMTATNIQGISGFVRVSPTNVDEAYAATAYLKGSTKLRTAVVVQDAAKTNLYAATLGTAFTEAFPDKKTGHRLVAERMTFDSSVPGGAWKNELRYFPAQLCDTRPQVIYFAGRGRHLTNFLDSLANRSCTDHTFTVLAGDDTSNLDREQIAHAVENDVTVLFTGLAHRDMWRADPRRVSERSARYFQQGGQMDEWFPTDDRYDGQDIMAHDAVLTAAEGIRMAAIGGPDSVTGITVRRMFHQMNGPQQVAGASGFISFQNNGNPRNKAVPILRLNAQGRAELVEVSSAQGKPPEGQ</sequence>
<reference evidence="2 3" key="1">
    <citation type="submission" date="2013-12" db="EMBL/GenBank/DDBJ databases">
        <title>Annotated genome of Streptomyces scopuliridis.</title>
        <authorList>
            <person name="Olson J.B."/>
        </authorList>
    </citation>
    <scope>NUCLEOTIDE SEQUENCE [LARGE SCALE GENOMIC DNA]</scope>
    <source>
        <strain evidence="2 3">RB72</strain>
    </source>
</reference>
<organism evidence="2 3">
    <name type="scientific">Streptomyces scopuliridis RB72</name>
    <dbReference type="NCBI Taxonomy" id="1440053"/>
    <lineage>
        <taxon>Bacteria</taxon>
        <taxon>Bacillati</taxon>
        <taxon>Actinomycetota</taxon>
        <taxon>Actinomycetes</taxon>
        <taxon>Kitasatosporales</taxon>
        <taxon>Streptomycetaceae</taxon>
        <taxon>Streptomyces</taxon>
    </lineage>
</organism>
<proteinExistence type="predicted"/>
<dbReference type="InterPro" id="IPR028082">
    <property type="entry name" value="Peripla_BP_I"/>
</dbReference>
<keyword evidence="3" id="KW-1185">Reference proteome</keyword>
<keyword evidence="1" id="KW-0812">Transmembrane</keyword>
<accession>A0A2T7T603</accession>
<comment type="caution">
    <text evidence="2">The sequence shown here is derived from an EMBL/GenBank/DDBJ whole genome shotgun (WGS) entry which is preliminary data.</text>
</comment>